<evidence type="ECO:0000256" key="3">
    <source>
        <dbReference type="ARBA" id="ARBA00023136"/>
    </source>
</evidence>
<evidence type="ECO:0000256" key="4">
    <source>
        <dbReference type="ARBA" id="ARBA00023139"/>
    </source>
</evidence>
<dbReference type="RefSeq" id="WP_116651870.1">
    <property type="nucleotide sequence ID" value="NZ_QUZK01000052.1"/>
</dbReference>
<organism evidence="12 13">
    <name type="scientific">Wenzhouxiangella sediminis</name>
    <dbReference type="NCBI Taxonomy" id="1792836"/>
    <lineage>
        <taxon>Bacteria</taxon>
        <taxon>Pseudomonadati</taxon>
        <taxon>Pseudomonadota</taxon>
        <taxon>Gammaproteobacteria</taxon>
        <taxon>Chromatiales</taxon>
        <taxon>Wenzhouxiangellaceae</taxon>
        <taxon>Wenzhouxiangella</taxon>
    </lineage>
</organism>
<dbReference type="Gene3D" id="3.30.1330.60">
    <property type="entry name" value="OmpA-like domain"/>
    <property type="match status" value="1"/>
</dbReference>
<gene>
    <name evidence="8 12" type="primary">pal</name>
    <name evidence="12" type="ORF">DZC52_14505</name>
</gene>
<evidence type="ECO:0000256" key="6">
    <source>
        <dbReference type="ARBA" id="ARBA00023288"/>
    </source>
</evidence>
<dbReference type="PANTHER" id="PTHR30329:SF21">
    <property type="entry name" value="LIPOPROTEIN YIAD-RELATED"/>
    <property type="match status" value="1"/>
</dbReference>
<evidence type="ECO:0000313" key="12">
    <source>
        <dbReference type="EMBL" id="RFF29064.1"/>
    </source>
</evidence>
<keyword evidence="5 8" id="KW-0998">Cell outer membrane</keyword>
<evidence type="ECO:0000256" key="8">
    <source>
        <dbReference type="HAMAP-Rule" id="MF_02204"/>
    </source>
</evidence>
<evidence type="ECO:0000256" key="5">
    <source>
        <dbReference type="ARBA" id="ARBA00023237"/>
    </source>
</evidence>
<dbReference type="PRINTS" id="PR01021">
    <property type="entry name" value="OMPADOMAIN"/>
</dbReference>
<evidence type="ECO:0000313" key="13">
    <source>
        <dbReference type="Proteomes" id="UP000260351"/>
    </source>
</evidence>
<dbReference type="PROSITE" id="PS51123">
    <property type="entry name" value="OMPA_2"/>
    <property type="match status" value="1"/>
</dbReference>
<comment type="subcellular location">
    <subcellularLocation>
        <location evidence="8">Cell outer membrane</location>
        <topology evidence="8">Lipid-anchor</topology>
    </subcellularLocation>
</comment>
<name>A0A3E1K5X3_9GAMM</name>
<evidence type="ECO:0000256" key="7">
    <source>
        <dbReference type="ARBA" id="ARBA00023306"/>
    </source>
</evidence>
<feature type="chain" id="PRO_5017586378" description="Peptidoglycan-associated lipoprotein" evidence="10">
    <location>
        <begin position="22"/>
        <end position="176"/>
    </location>
</feature>
<keyword evidence="3 8" id="KW-0472">Membrane</keyword>
<dbReference type="NCBIfam" id="TIGR02802">
    <property type="entry name" value="Pal_lipo"/>
    <property type="match status" value="1"/>
</dbReference>
<evidence type="ECO:0000256" key="1">
    <source>
        <dbReference type="ARBA" id="ARBA00022618"/>
    </source>
</evidence>
<keyword evidence="2 8" id="KW-0732">Signal</keyword>
<accession>A0A3E1K5X3</accession>
<keyword evidence="6 8" id="KW-0449">Lipoprotein</keyword>
<keyword evidence="7 8" id="KW-0131">Cell cycle</keyword>
<dbReference type="InterPro" id="IPR006664">
    <property type="entry name" value="OMP_bac"/>
</dbReference>
<dbReference type="InterPro" id="IPR036737">
    <property type="entry name" value="OmpA-like_sf"/>
</dbReference>
<evidence type="ECO:0000259" key="11">
    <source>
        <dbReference type="PROSITE" id="PS51123"/>
    </source>
</evidence>
<dbReference type="HAMAP" id="MF_02204">
    <property type="entry name" value="Pal"/>
    <property type="match status" value="1"/>
</dbReference>
<keyword evidence="4 8" id="KW-0564">Palmitate</keyword>
<dbReference type="PROSITE" id="PS51257">
    <property type="entry name" value="PROKAR_LIPOPROTEIN"/>
    <property type="match status" value="1"/>
</dbReference>
<feature type="compositionally biased region" description="Basic and acidic residues" evidence="9">
    <location>
        <begin position="45"/>
        <end position="60"/>
    </location>
</feature>
<feature type="region of interest" description="Disordered" evidence="9">
    <location>
        <begin position="25"/>
        <end position="61"/>
    </location>
</feature>
<dbReference type="EMBL" id="QUZK01000052">
    <property type="protein sequence ID" value="RFF29064.1"/>
    <property type="molecule type" value="Genomic_DNA"/>
</dbReference>
<comment type="function">
    <text evidence="8">Part of the Tol-Pal system, which plays a role in outer membrane invagination during cell division and is important for maintaining outer membrane integrity.</text>
</comment>
<dbReference type="Proteomes" id="UP000260351">
    <property type="component" value="Unassembled WGS sequence"/>
</dbReference>
<dbReference type="Pfam" id="PF00691">
    <property type="entry name" value="OmpA"/>
    <property type="match status" value="1"/>
</dbReference>
<dbReference type="GO" id="GO:0051301">
    <property type="term" value="P:cell division"/>
    <property type="evidence" value="ECO:0007669"/>
    <property type="project" value="UniProtKB-UniRule"/>
</dbReference>
<sequence>MKTALRFIALVMLAAILAACARETVEEPEAPEPPPTQEPVDEPETDRLNPRDYTDPRNLDNSDSLLSQRVIYFEFDRSNVRSQFRPIIEAHAEYLRSNPSARVMLEGHADERGSREYNLGLGERRGNSVQDLLSANNVPSRQVEVVSYGEERPVCRESNEDCWQRNRRVEIVYTAR</sequence>
<dbReference type="InterPro" id="IPR039001">
    <property type="entry name" value="Pal"/>
</dbReference>
<dbReference type="PANTHER" id="PTHR30329">
    <property type="entry name" value="STATOR ELEMENT OF FLAGELLAR MOTOR COMPLEX"/>
    <property type="match status" value="1"/>
</dbReference>
<evidence type="ECO:0000256" key="2">
    <source>
        <dbReference type="ARBA" id="ARBA00022729"/>
    </source>
</evidence>
<proteinExistence type="inferred from homology"/>
<dbReference type="SUPFAM" id="SSF103088">
    <property type="entry name" value="OmpA-like"/>
    <property type="match status" value="1"/>
</dbReference>
<reference evidence="12 13" key="1">
    <citation type="submission" date="2018-08" db="EMBL/GenBank/DDBJ databases">
        <title>Wenzhouxiangella salilacus sp. nov., a novel bacterium isolated from a saline lake in Xinjiang Province, China.</title>
        <authorList>
            <person name="Han S."/>
        </authorList>
    </citation>
    <scope>NUCLEOTIDE SEQUENCE [LARGE SCALE GENOMIC DNA]</scope>
    <source>
        <strain evidence="12 13">XDB06</strain>
    </source>
</reference>
<dbReference type="AlphaFoldDB" id="A0A3E1K5X3"/>
<feature type="signal peptide" evidence="10">
    <location>
        <begin position="1"/>
        <end position="21"/>
    </location>
</feature>
<protein>
    <recommendedName>
        <fullName evidence="8">Peptidoglycan-associated lipoprotein</fullName>
        <shortName evidence="8">PAL</shortName>
    </recommendedName>
</protein>
<dbReference type="CDD" id="cd07185">
    <property type="entry name" value="OmpA_C-like"/>
    <property type="match status" value="1"/>
</dbReference>
<dbReference type="InterPro" id="IPR006665">
    <property type="entry name" value="OmpA-like"/>
</dbReference>
<comment type="similarity">
    <text evidence="8">Belongs to the Pal lipoprotein family.</text>
</comment>
<evidence type="ECO:0000256" key="10">
    <source>
        <dbReference type="SAM" id="SignalP"/>
    </source>
</evidence>
<dbReference type="InterPro" id="IPR050330">
    <property type="entry name" value="Bact_OuterMem_StrucFunc"/>
</dbReference>
<evidence type="ECO:0000256" key="9">
    <source>
        <dbReference type="SAM" id="MobiDB-lite"/>
    </source>
</evidence>
<keyword evidence="13" id="KW-1185">Reference proteome</keyword>
<comment type="subunit">
    <text evidence="8">The Tol-Pal system is composed of five core proteins: the inner membrane proteins TolA, TolQ and TolR, the periplasmic protein TolB and the outer membrane protein Pal. They form a network linking the inner and outer membranes and the peptidoglycan layer.</text>
</comment>
<comment type="caution">
    <text evidence="12">The sequence shown here is derived from an EMBL/GenBank/DDBJ whole genome shotgun (WGS) entry which is preliminary data.</text>
</comment>
<dbReference type="OrthoDB" id="9809164at2"/>
<dbReference type="InterPro" id="IPR014169">
    <property type="entry name" value="Pal_lipo_C"/>
</dbReference>
<keyword evidence="1 8" id="KW-0132">Cell division</keyword>
<dbReference type="GO" id="GO:0009279">
    <property type="term" value="C:cell outer membrane"/>
    <property type="evidence" value="ECO:0007669"/>
    <property type="project" value="UniProtKB-SubCell"/>
</dbReference>
<feature type="domain" description="OmpA-like" evidence="11">
    <location>
        <begin position="60"/>
        <end position="176"/>
    </location>
</feature>